<dbReference type="CDD" id="cd00833">
    <property type="entry name" value="PKS"/>
    <property type="match status" value="4"/>
</dbReference>
<evidence type="ECO:0000256" key="9">
    <source>
        <dbReference type="ARBA" id="ARBA00022737"/>
    </source>
</evidence>
<dbReference type="InterPro" id="IPR050091">
    <property type="entry name" value="PKS_NRPS_Biosynth_Enz"/>
</dbReference>
<dbReference type="InterPro" id="IPR049551">
    <property type="entry name" value="PKS_DH_C"/>
</dbReference>
<dbReference type="OrthoDB" id="2460252at2"/>
<organism evidence="17 18">
    <name type="scientific">Hazenella coriacea</name>
    <dbReference type="NCBI Taxonomy" id="1179467"/>
    <lineage>
        <taxon>Bacteria</taxon>
        <taxon>Bacillati</taxon>
        <taxon>Bacillota</taxon>
        <taxon>Bacilli</taxon>
        <taxon>Bacillales</taxon>
        <taxon>Thermoactinomycetaceae</taxon>
        <taxon>Hazenella</taxon>
    </lineage>
</organism>
<evidence type="ECO:0000313" key="18">
    <source>
        <dbReference type="Proteomes" id="UP000294937"/>
    </source>
</evidence>
<dbReference type="Pfam" id="PF14765">
    <property type="entry name" value="PS-DH"/>
    <property type="match status" value="1"/>
</dbReference>
<feature type="region of interest" description="Disordered" evidence="13">
    <location>
        <begin position="2890"/>
        <end position="2929"/>
    </location>
</feature>
<proteinExistence type="predicted"/>
<dbReference type="GO" id="GO:0004315">
    <property type="term" value="F:3-oxoacyl-[acyl-carrier-protein] synthase activity"/>
    <property type="evidence" value="ECO:0007669"/>
    <property type="project" value="InterPro"/>
</dbReference>
<reference evidence="17 18" key="1">
    <citation type="submission" date="2019-03" db="EMBL/GenBank/DDBJ databases">
        <title>Genomic Encyclopedia of Type Strains, Phase IV (KMG-IV): sequencing the most valuable type-strain genomes for metagenomic binning, comparative biology and taxonomic classification.</title>
        <authorList>
            <person name="Goeker M."/>
        </authorList>
    </citation>
    <scope>NUCLEOTIDE SEQUENCE [LARGE SCALE GENOMIC DNA]</scope>
    <source>
        <strain evidence="17 18">DSM 45707</strain>
    </source>
</reference>
<dbReference type="InterPro" id="IPR020841">
    <property type="entry name" value="PKS_Beta-ketoAc_synthase_dom"/>
</dbReference>
<evidence type="ECO:0000256" key="3">
    <source>
        <dbReference type="ARBA" id="ARBA00004496"/>
    </source>
</evidence>
<dbReference type="Pfam" id="PF21089">
    <property type="entry name" value="PKS_DH_N"/>
    <property type="match status" value="2"/>
</dbReference>
<dbReference type="InterPro" id="IPR009081">
    <property type="entry name" value="PP-bd_ACP"/>
</dbReference>
<dbReference type="CDD" id="cd08953">
    <property type="entry name" value="KR_2_SDR_x"/>
    <property type="match status" value="2"/>
</dbReference>
<keyword evidence="6" id="KW-0963">Cytoplasm</keyword>
<dbReference type="GO" id="GO:0005737">
    <property type="term" value="C:cytoplasm"/>
    <property type="evidence" value="ECO:0007669"/>
    <property type="project" value="UniProtKB-SubCell"/>
</dbReference>
<keyword evidence="18" id="KW-1185">Reference proteome</keyword>
<dbReference type="Pfam" id="PF21394">
    <property type="entry name" value="Beta-ketacyl_N"/>
    <property type="match status" value="1"/>
</dbReference>
<comment type="function">
    <text evidence="2">Involved in some intermediate steps for the synthesis of the antibiotic polyketide bacillaene which is involved in secondary metabolism.</text>
</comment>
<dbReference type="GO" id="GO:0071770">
    <property type="term" value="P:DIM/DIP cell wall layer assembly"/>
    <property type="evidence" value="ECO:0007669"/>
    <property type="project" value="TreeGrafter"/>
</dbReference>
<dbReference type="Pfam" id="PF02801">
    <property type="entry name" value="Ketoacyl-synt_C"/>
    <property type="match status" value="4"/>
</dbReference>
<dbReference type="PANTHER" id="PTHR43775">
    <property type="entry name" value="FATTY ACID SYNTHASE"/>
    <property type="match status" value="1"/>
</dbReference>
<feature type="domain" description="PKS/mFAS DH" evidence="16">
    <location>
        <begin position="1"/>
        <end position="278"/>
    </location>
</feature>
<dbReference type="GO" id="GO:0004312">
    <property type="term" value="F:fatty acid synthase activity"/>
    <property type="evidence" value="ECO:0007669"/>
    <property type="project" value="TreeGrafter"/>
</dbReference>
<keyword evidence="9" id="KW-0677">Repeat</keyword>
<dbReference type="SUPFAM" id="SSF47336">
    <property type="entry name" value="ACP-like"/>
    <property type="match status" value="5"/>
</dbReference>
<dbReference type="InterPro" id="IPR036291">
    <property type="entry name" value="NAD(P)-bd_dom_sf"/>
</dbReference>
<comment type="caution">
    <text evidence="17">The sequence shown here is derived from an EMBL/GenBank/DDBJ whole genome shotgun (WGS) entry which is preliminary data.</text>
</comment>
<accession>A0A4V2UUX9</accession>
<dbReference type="SUPFAM" id="SSF51735">
    <property type="entry name" value="NAD(P)-binding Rossmann-fold domains"/>
    <property type="match status" value="3"/>
</dbReference>
<feature type="active site" description="Proton donor; for dehydratase activity" evidence="12">
    <location>
        <position position="192"/>
    </location>
</feature>
<feature type="domain" description="Carrier" evidence="14">
    <location>
        <begin position="2808"/>
        <end position="2885"/>
    </location>
</feature>
<dbReference type="SMART" id="SM00822">
    <property type="entry name" value="PKS_KR"/>
    <property type="match status" value="2"/>
</dbReference>
<dbReference type="InterPro" id="IPR018201">
    <property type="entry name" value="Ketoacyl_synth_AS"/>
</dbReference>
<evidence type="ECO:0000256" key="6">
    <source>
        <dbReference type="ARBA" id="ARBA00022490"/>
    </source>
</evidence>
<dbReference type="Proteomes" id="UP000294937">
    <property type="component" value="Unassembled WGS sequence"/>
</dbReference>
<sequence>MKKIIKQITLSPKNPMIRNHVVYGQEVLPGLSYIDMIYQIFREHGYSHTRLQLRNLSIYHPLTVQENSSIMLNIQCTESEEGRWHITIEGSEHHNSKPISEKKLYVKAEMHTRSVVVFEERLELDQLQPSTKQVDLNVIYEQCRGQELVHTGFMKAEGQVYETEEGILMGISVGQDALFHAEHFMFHPTLMDGSGVGSNLLLSSLWKEEQRLYLPLFYESFCASELLQTHCVTRIQSSSVRQEKELIYLTLEFFNASGKKVAELKNFTSKLVRGTELINPEHKNTFQSAQEKQLIEDSEPLEEASFEEVSANKASSYNVIMEFLQQLLAERLNKPNEQIETQVGYYQMGLDSSSLLQVVEAIEAKIGVNLSPTLLFEYTTIAELSTYLVDNYPEHFSMDSTQLDIEEVTLAISSISPDESDPVTSQVMEEGYRLQEQKDGILPHQSMPTERADIAIIGMAGRYPQASNIQEFWNNLKEGKDCITEIPASRWDWQRFEGVTSPSGKSISKWGGFIDDPDCFDPQFFRISPREAETMDPQERLFLETCWETIEDAGYTPKTLTATRGRNQRQHVGVFVGVMHKDYTLIGAENLAHANVFPLSLNYAQIANRVSYYCNFHGPSMAVDTVCSSSLTAVHLALESIRHGECEVALAGGVNLSLHPHKYMTYGIWDMFSSDGYCRTFGKGGDGYVPGEGIGAVLLKPLHKAVEDGDRIYAVIKGSTINHVGTVSGISVPSPVAQADLIETCLEKTGIDPRTISYVEAHGTGTSLGDPIEIQGLVKAFRQYTSDKQFCSLGSVKSNIGHAESAAGISGLSKVALQLHHKTLVPSLHSEELNPYLDLHPSPFYVQQQMEEWKQPVITENGCEVSYPRRAGVSSFGATGSNAHIILEEYIPETAPSSASVTPMTTASPAIIPLSARNKERLQAYAKKLLAFLHDEIHLSELAYTLQVGREAMEERVAFVVKDVPELIEKLESFVEGQELIKDCWSGKVKNDRAIMNSLSSDQASLVQQSVGEGNIHEIAKLWVQGLSIDWKLLYGETKPQRISLPTYPFEKVRYWVPESDAEEILPRANTVVANFIHPLLHQNISDISGLRFSSTFTGDEFFLSDHVIKGQRVLPGVAYLEMIRAAVEKAVLEKVQARITLKNMIWVRPMAVTDQLAEMHIRLFSENNGEIAYEFYSESEDQEPVVYSQGSVMICSVEEAPTLNIQELQAHCSHRILSSTDCYEAYKKMGIEYGSGHQGIEMVYVGQRQVLARLSMPSSVSHTQDQYVLHPSMMDSALQASIGLRLSSEDPTWMEHEPMLPFALQDMEIFGEVPSSMWVYIRYSEESKAEDPVQKLDLDLCDEQGKVCVRIKGFSSRVLDREAALAETSSTIETLLFEPIWKEQAVTKEKQKISWVENRAMICEVGDIKVGRLKDEFNCIALQSEQSSIHERFQSYATQVFEEIQNILKAKPKGNVLIQIVVPVQNDQRLFSALSGILKTAQLENPKLIGQLIEVEPDLQSEEMIKILDENRMGLIDKQIRYKYGKRYVAEWREIETSQNEINIPWKDQGVYLITGGAGGLGLIFAREMLDQAKGIVLILTGRSPLDNQKKSQLQQLESLGAKVVYKQVDVTQKDAVYHLVKEIGDEYGSLNGIIHSAGVIKDNFIIKKSKKEFHEVLAPKITGLVNVDEATKDMPLDFFILFSSGAGAVGSLGQADYATANAFMNAYGEYRNAQVVLKQRNGRTLSISWPLWKEGGMHVDIETEKSMKQNTGMIAMATEAGIQALYQSWATGKTQVMVVEGVVQQVHSFLRQAAHTRLTDPVIQSTSQEVPLHLKDGENRAIPKITEEALKEKAENYFKSLLSSVIKLPADRIDVNAPMENYGIDSIMIMHLTNELEKKFGSLSKTLFFEYQDIKSITEYFLENYHHKLIDLLGIEEVASSVEDTVKALPMEEESVKSISKNHKYSGYAPLQIVPKEKLKEKEEQDLDIAIIGVSGRYPQADNIHEFWNNLRAGKDCITEIPSDRWDHSLYFDTDKNKPGKTYSKWGGFMNDVDQFDPQFFHISPREAEIMDPQERLFLQCVYETLEDGGYTRDNLVLPKEDDLASHDLGGHVGVYVGVMYEEYQLYGAQEQILGRPLVLTGNPSSIANRVSYYFNFHGPSIALDTMCSSSLTAIHLACQSLQNGECQVAIAGGVNVSIHPNKYLMLGQGKFMSSKGRCESFGMGGDGYVPGEGVGAVLLKPLSKAISDGDQIYGVIKGTAMNHGGKTNGYSVPNPIAQADVIRKSLKKAGVDPRTISYIEAHGTGTSLGDPIEITGLMKVFNEQTQDKQFCAIGSAKSNIGHCESAAGIAGLTKVLLQMKYGQLVPSLHSNVLNPNIDFINTPFIVQQKLEEWKRPMIEVNGEVKEYPRIAGISSFGAGGVNAHVVIEEYIPKAEAEDFAYPSVSTHQNPVIIVLSAKNEERLQERVKGLLTAIGERRYSDTDLPSMAFTLQVGREAMEERLALTTKSITELEEKLKDFVEGKEGIEDLYRGQVKRNKDTLAVFAEDEDMAKTIDAWISKGKYAKLLGLWVKGLSLDWNRLYPDSKPRRISLPTYPFIKERYWFRENSKKAGSRIINEAIEIGIKQPIAIKQSMDVALEKPTHISLQSLSDESISMNQSLEETQHSIPSGLTNVQPFGSMEELHEELTTSLAEVLYMEASDIDVDEKFIDIGMDSITGLEWIKAINKQYGTSIMVTKVYDYPTIRDFAKLLKNEFSKSSDVNNEVSKQTDLSFSKAIWKSVDSPLEKPTHISLQPLSDESISMSHPIEETQYSTPSGSTNVQPFESMEELHEELTTSLAEVLYMEASDIDVDEKFIDIGMDSITGLEWIKAINKQYGTSIMVTKVYDYPTIRDFAKLLKNEFSKSSDVNNEVSKQANQSFSKATWGSNDTPLGKPTHHTSQPISLSPVKQSLKERHTETAVVKGTAPTESIAIVGMSGRYSGAHDLRQFWDNLIHARNSIREIPKSRWDVNQYYDPRPNQKGKIYCKSLGILDDIEHFDPLFFNIPPSEAEVMDPQHRLFLQEGYKAFEDAGYHSQSLSHKKCGVYLGMMSNEYGMMLYQNQVGGSATGNSFAIASARIPYYLNLKGPAISIDTACSSSLVGTHLACQALLNQEIDMALVGGVSLYLTPESYISMCTAGMLSPDGQCKTFDNSANGFVPGEGAGALVLKRLKDAEADQDHIYGVIIGSGINQDGKTNGITAPSANSQMELAREIYEKYQIHPESISYVEMHGTGTKQGDPIELEALSTVFKEKTNQKNYCAIGSVKSNIGHTSAAAGVASVQKVLLCMKNEKLVPTLNFKKPNEHFDFKNSPFYVNTEFKHWEVNSGMPRRACVSSFGYSGTNAHLVIEEYFPSQGDGERTTSVSDTNNPVLVVLSAKKKEQLKAYAQEMKGFVESHESLNLVDLAYTLQVGREAMDYRMAFFVDSREMLQQTLTEFIEDHSATVGILTAQVKQSKDEIKIFETDEDAKKLLQTWIQKKKFKKIAELWVKGLNVDWNKLYSDAKPHRISLPTYPFAKEYYWLPAEKIQTNSSSKTAISTMVALTNEKSSAKKAMCFLKKQWELCPLTSTGKVNRSIAILANKETAKLAVEVSRYFPQHQILDIQNMDLQPSEYDWTSFDGFVDLIGCGRNTNDAVDWIDWLQRLIEDGHREGLMVMCVTKGLESYQNDSINLSGASRAGLYRMLQNEYSHVKSRHMDADACTEDQVLAQQIANEFSANDEHAEVCYRDGKRYRACLKEWSVEDHTMEKISKSFPEEHVLLITGGTRGLGYLCAKHFIEHYGVKRLVLTGRESLPPREQWDVYKESNTLIEQKIQAVLDLEAQGATVEVLSLPLSDSVAVQQRIQYIRNTMGPIGGVIHCAGVGDLKNPAFIKKKAVDIQHVLEPKITGLHTLFHLLHNEPLQFFVLYSSVSGIIPVLASGQSAYAMANAYMDYFAEATKDHCPIISIQWPNWKETGMGEVKSRAYEQTGLLSMTNEEGLQFLDQILSQKMRSVILPAVHSDRWNPEQFMQREIQENSTTDTPLWHSAPIGVESHELVDVTQAWLIELFSKELKIDPTQLEIDEPFQEYGVDSIILAQLLQQINQKLLGNIDPSTLYEYPTIQSFAVWLVGSYGDSLSKALDGLVSEKPAPVHLPTSLEKPISVQEQQKYKPSHVISNEEDMAIVGLSCSFPGADTLEKYWDLLSKGKSAIHPVPQERWGYSNSYYAGLIDNITHFDPEFFRIPEDDAKVMDPQALAVLEQCLYLWYHSGYSHHEIKGRPIGVYLGGRSQHKPNESQLLQVRNPIVATGQNYLATNISQFFDLRGPSVVLDTACSSSLVGMNMAIQALRSGEIESAVVGGVSLLDTDVAHQMFQQRGILCNEPSFHVFDQRADGVVLGEGVGMVLVKTVSQAIQDGDSIYAVIKAIAVNNDGRTAGPATPNLQAQKDVMQVALDKSGKQPEEISYIEANGSGSTVTDLLELKAIQSIYRSSNKVPLGIGSVKPNIGHPLCAEGIASLIKVVLMLQHRQWVPFLSGEQSMTHFDIEASSFYFCRKSMEWTEKVPIAAINCFADGGTNAHVILEAWEETTHRAVRKPLPLPALKRQPLLQIGLLSKEDQAQAVQLNTTSKGMFWKTLI</sequence>
<feature type="active site" description="Proton acceptor; for dehydratase activity" evidence="12">
    <location>
        <position position="1107"/>
    </location>
</feature>
<dbReference type="Gene3D" id="1.10.1200.10">
    <property type="entry name" value="ACP-like"/>
    <property type="match status" value="5"/>
</dbReference>
<evidence type="ECO:0000256" key="7">
    <source>
        <dbReference type="ARBA" id="ARBA00022553"/>
    </source>
</evidence>
<feature type="domain" description="Carrier" evidence="14">
    <location>
        <begin position="4058"/>
        <end position="4135"/>
    </location>
</feature>
<feature type="domain" description="Ketosynthase family 3 (KS3)" evidence="15">
    <location>
        <begin position="4181"/>
        <end position="4585"/>
    </location>
</feature>
<dbReference type="InterPro" id="IPR049552">
    <property type="entry name" value="PKS_DH_N"/>
</dbReference>
<dbReference type="Pfam" id="PF00109">
    <property type="entry name" value="ketoacyl-synt"/>
    <property type="match status" value="4"/>
</dbReference>
<dbReference type="Pfam" id="PF22336">
    <property type="entry name" value="RhiE-like_linker"/>
    <property type="match status" value="3"/>
</dbReference>
<dbReference type="FunFam" id="3.40.47.10:FF:000019">
    <property type="entry name" value="Polyketide synthase type I"/>
    <property type="match status" value="3"/>
</dbReference>
<dbReference type="PROSITE" id="PS00606">
    <property type="entry name" value="KS3_1"/>
    <property type="match status" value="1"/>
</dbReference>
<evidence type="ECO:0000259" key="16">
    <source>
        <dbReference type="PROSITE" id="PS52019"/>
    </source>
</evidence>
<feature type="active site" description="Proton donor; for dehydratase activity" evidence="12">
    <location>
        <position position="1276"/>
    </location>
</feature>
<keyword evidence="8" id="KW-0808">Transferase</keyword>
<feature type="domain" description="Ketosynthase family 3 (KS3)" evidence="15">
    <location>
        <begin position="1968"/>
        <end position="2412"/>
    </location>
</feature>
<evidence type="ECO:0000259" key="15">
    <source>
        <dbReference type="PROSITE" id="PS52004"/>
    </source>
</evidence>
<dbReference type="Pfam" id="PF00550">
    <property type="entry name" value="PP-binding"/>
    <property type="match status" value="5"/>
</dbReference>
<keyword evidence="11" id="KW-0511">Multifunctional enzyme</keyword>
<dbReference type="GO" id="GO:0031177">
    <property type="term" value="F:phosphopantetheine binding"/>
    <property type="evidence" value="ECO:0007669"/>
    <property type="project" value="InterPro"/>
</dbReference>
<dbReference type="PANTHER" id="PTHR43775:SF37">
    <property type="entry name" value="SI:DKEY-61P9.11"/>
    <property type="match status" value="1"/>
</dbReference>
<dbReference type="InterPro" id="IPR036736">
    <property type="entry name" value="ACP-like_sf"/>
</dbReference>
<gene>
    <name evidence="17" type="ORF">EDD58_10680</name>
</gene>
<name>A0A4V2UUX9_9BACL</name>
<feature type="domain" description="Ketosynthase family 3 (KS3)" evidence="15">
    <location>
        <begin position="2951"/>
        <end position="3373"/>
    </location>
</feature>
<keyword evidence="7" id="KW-0597">Phosphoprotein</keyword>
<dbReference type="SMART" id="SM00823">
    <property type="entry name" value="PKS_PP"/>
    <property type="match status" value="5"/>
</dbReference>
<dbReference type="SMART" id="SM00826">
    <property type="entry name" value="PKS_DH"/>
    <property type="match status" value="1"/>
</dbReference>
<dbReference type="UniPathway" id="UPA01003"/>
<feature type="region of interest" description="N-terminal hotdog fold" evidence="12">
    <location>
        <begin position="1078"/>
        <end position="1200"/>
    </location>
</feature>
<evidence type="ECO:0000256" key="1">
    <source>
        <dbReference type="ARBA" id="ARBA00001957"/>
    </source>
</evidence>
<feature type="region of interest" description="N-terminal hotdog fold" evidence="12">
    <location>
        <begin position="1"/>
        <end position="113"/>
    </location>
</feature>
<dbReference type="PROSITE" id="PS50075">
    <property type="entry name" value="CARRIER"/>
    <property type="match status" value="5"/>
</dbReference>
<feature type="region of interest" description="C-terminal hotdog fold" evidence="12">
    <location>
        <begin position="1214"/>
        <end position="1366"/>
    </location>
</feature>
<dbReference type="InterPro" id="IPR049900">
    <property type="entry name" value="PKS_mFAS_DH"/>
</dbReference>
<dbReference type="GO" id="GO:0005886">
    <property type="term" value="C:plasma membrane"/>
    <property type="evidence" value="ECO:0007669"/>
    <property type="project" value="TreeGrafter"/>
</dbReference>
<keyword evidence="5" id="KW-0596">Phosphopantetheine</keyword>
<keyword evidence="10" id="KW-0521">NADP</keyword>
<protein>
    <submittedName>
        <fullName evidence="17">Polyketide synthase PksL</fullName>
    </submittedName>
</protein>
<dbReference type="Pfam" id="PF08659">
    <property type="entry name" value="KR"/>
    <property type="match status" value="2"/>
</dbReference>
<evidence type="ECO:0000313" key="17">
    <source>
        <dbReference type="EMBL" id="TCS93647.1"/>
    </source>
</evidence>
<dbReference type="PROSITE" id="PS52019">
    <property type="entry name" value="PKS_MFAS_DH"/>
    <property type="match status" value="2"/>
</dbReference>
<dbReference type="PROSITE" id="PS00012">
    <property type="entry name" value="PHOSPHOPANTETHEINE"/>
    <property type="match status" value="4"/>
</dbReference>
<dbReference type="InterPro" id="IPR054514">
    <property type="entry name" value="RhiE-like_linker"/>
</dbReference>
<feature type="domain" description="Carrier" evidence="14">
    <location>
        <begin position="1834"/>
        <end position="1907"/>
    </location>
</feature>
<dbReference type="RefSeq" id="WP_131925542.1">
    <property type="nucleotide sequence ID" value="NZ_SMAG01000006.1"/>
</dbReference>
<dbReference type="Gene3D" id="3.40.50.720">
    <property type="entry name" value="NAD(P)-binding Rossmann-like Domain"/>
    <property type="match status" value="2"/>
</dbReference>
<dbReference type="SMART" id="SM01294">
    <property type="entry name" value="PKS_PP_betabranch"/>
    <property type="match status" value="4"/>
</dbReference>
<evidence type="ECO:0000259" key="14">
    <source>
        <dbReference type="PROSITE" id="PS50075"/>
    </source>
</evidence>
<evidence type="ECO:0000256" key="11">
    <source>
        <dbReference type="ARBA" id="ARBA00023268"/>
    </source>
</evidence>
<evidence type="ECO:0000256" key="13">
    <source>
        <dbReference type="SAM" id="MobiDB-lite"/>
    </source>
</evidence>
<dbReference type="InterPro" id="IPR014031">
    <property type="entry name" value="Ketoacyl_synth_C"/>
</dbReference>
<evidence type="ECO:0000256" key="12">
    <source>
        <dbReference type="PROSITE-ProRule" id="PRU01363"/>
    </source>
</evidence>
<feature type="domain" description="Ketosynthase family 3 (KS3)" evidence="15">
    <location>
        <begin position="451"/>
        <end position="889"/>
    </location>
</feature>
<dbReference type="PROSITE" id="PS52004">
    <property type="entry name" value="KS3_2"/>
    <property type="match status" value="4"/>
</dbReference>
<dbReference type="SUPFAM" id="SSF53901">
    <property type="entry name" value="Thiolase-like"/>
    <property type="match status" value="4"/>
</dbReference>
<feature type="compositionally biased region" description="Polar residues" evidence="13">
    <location>
        <begin position="2890"/>
        <end position="2913"/>
    </location>
</feature>
<dbReference type="Gene3D" id="3.40.47.10">
    <property type="match status" value="4"/>
</dbReference>
<dbReference type="GO" id="GO:0006633">
    <property type="term" value="P:fatty acid biosynthetic process"/>
    <property type="evidence" value="ECO:0007669"/>
    <property type="project" value="InterPro"/>
</dbReference>
<dbReference type="InterPro" id="IPR020807">
    <property type="entry name" value="PKS_DH"/>
</dbReference>
<dbReference type="SMART" id="SM00825">
    <property type="entry name" value="PKS_KS"/>
    <property type="match status" value="4"/>
</dbReference>
<dbReference type="InterPro" id="IPR016039">
    <property type="entry name" value="Thiolase-like"/>
</dbReference>
<feature type="domain" description="Carrier" evidence="14">
    <location>
        <begin position="318"/>
        <end position="392"/>
    </location>
</feature>
<dbReference type="FunFam" id="1.10.1200.10:FF:000019">
    <property type="entry name" value="Phenolpthiocerol synthesis type-I polyketide synthase PPSA"/>
    <property type="match status" value="1"/>
</dbReference>
<comment type="pathway">
    <text evidence="4">Antibiotic biosynthesis; bacillaene biosynthesis.</text>
</comment>
<feature type="domain" description="Carrier" evidence="14">
    <location>
        <begin position="2661"/>
        <end position="2738"/>
    </location>
</feature>
<feature type="domain" description="PKS/mFAS DH" evidence="16">
    <location>
        <begin position="1078"/>
        <end position="1366"/>
    </location>
</feature>
<evidence type="ECO:0000256" key="5">
    <source>
        <dbReference type="ARBA" id="ARBA00022450"/>
    </source>
</evidence>
<evidence type="ECO:0000256" key="10">
    <source>
        <dbReference type="ARBA" id="ARBA00022857"/>
    </source>
</evidence>
<dbReference type="InterPro" id="IPR057326">
    <property type="entry name" value="KR_dom"/>
</dbReference>
<dbReference type="InterPro" id="IPR020806">
    <property type="entry name" value="PKS_PP-bd"/>
</dbReference>
<dbReference type="InterPro" id="IPR006162">
    <property type="entry name" value="Ppantetheine_attach_site"/>
</dbReference>
<dbReference type="InterPro" id="IPR049490">
    <property type="entry name" value="C883_1060-like_KR_N"/>
</dbReference>
<feature type="active site" description="Proton acceptor; for dehydratase activity" evidence="12">
    <location>
        <position position="20"/>
    </location>
</feature>
<dbReference type="InterPro" id="IPR013968">
    <property type="entry name" value="PKS_KR"/>
</dbReference>
<evidence type="ECO:0000256" key="8">
    <source>
        <dbReference type="ARBA" id="ARBA00022679"/>
    </source>
</evidence>
<dbReference type="EMBL" id="SMAG01000006">
    <property type="protein sequence ID" value="TCS93647.1"/>
    <property type="molecule type" value="Genomic_DNA"/>
</dbReference>
<dbReference type="Gene3D" id="1.10.1240.100">
    <property type="match status" value="3"/>
</dbReference>
<evidence type="ECO:0000256" key="4">
    <source>
        <dbReference type="ARBA" id="ARBA00004789"/>
    </source>
</evidence>
<comment type="cofactor">
    <cofactor evidence="1">
        <name>pantetheine 4'-phosphate</name>
        <dbReference type="ChEBI" id="CHEBI:47942"/>
    </cofactor>
</comment>
<evidence type="ECO:0000256" key="2">
    <source>
        <dbReference type="ARBA" id="ARBA00003299"/>
    </source>
</evidence>
<feature type="region of interest" description="C-terminal hotdog fold" evidence="12">
    <location>
        <begin position="131"/>
        <end position="278"/>
    </location>
</feature>
<dbReference type="InterPro" id="IPR042104">
    <property type="entry name" value="PKS_dehydratase_sf"/>
</dbReference>
<dbReference type="Gene3D" id="3.10.129.110">
    <property type="entry name" value="Polyketide synthase dehydratase"/>
    <property type="match status" value="2"/>
</dbReference>
<dbReference type="InterPro" id="IPR014030">
    <property type="entry name" value="Ketoacyl_synth_N"/>
</dbReference>
<comment type="subcellular location">
    <subcellularLocation>
        <location evidence="3">Cytoplasm</location>
    </subcellularLocation>
</comment>